<comment type="caution">
    <text evidence="3">The sequence shown here is derived from an EMBL/GenBank/DDBJ whole genome shotgun (WGS) entry which is preliminary data.</text>
</comment>
<organism evidence="3 4">
    <name type="scientific">candidate division MSBL1 archaeon SCGC-AAA259D14</name>
    <dbReference type="NCBI Taxonomy" id="1698261"/>
    <lineage>
        <taxon>Archaea</taxon>
        <taxon>Methanobacteriati</taxon>
        <taxon>Methanobacteriota</taxon>
        <taxon>candidate division MSBL1</taxon>
    </lineage>
</organism>
<dbReference type="GO" id="GO:0016491">
    <property type="term" value="F:oxidoreductase activity"/>
    <property type="evidence" value="ECO:0007669"/>
    <property type="project" value="UniProtKB-KW"/>
</dbReference>
<dbReference type="AlphaFoldDB" id="A0A133U6S8"/>
<reference evidence="3 4" key="1">
    <citation type="journal article" date="2016" name="Sci. Rep.">
        <title>Metabolic traits of an uncultured archaeal lineage -MSBL1- from brine pools of the Red Sea.</title>
        <authorList>
            <person name="Mwirichia R."/>
            <person name="Alam I."/>
            <person name="Rashid M."/>
            <person name="Vinu M."/>
            <person name="Ba-Alawi W."/>
            <person name="Anthony Kamau A."/>
            <person name="Kamanda Ngugi D."/>
            <person name="Goker M."/>
            <person name="Klenk H.P."/>
            <person name="Bajic V."/>
            <person name="Stingl U."/>
        </authorList>
    </citation>
    <scope>NUCLEOTIDE SEQUENCE [LARGE SCALE GENOMIC DNA]</scope>
    <source>
        <strain evidence="3">SCGC-AAA259D14</strain>
    </source>
</reference>
<evidence type="ECO:0000256" key="1">
    <source>
        <dbReference type="ARBA" id="ARBA00023002"/>
    </source>
</evidence>
<dbReference type="PANTHER" id="PTHR42845">
    <property type="entry name" value="COENZYME F420-REDUCING HYDROGENASE, GAMMA SUBUNIT"/>
    <property type="match status" value="1"/>
</dbReference>
<dbReference type="GO" id="GO:0051536">
    <property type="term" value="F:iron-sulfur cluster binding"/>
    <property type="evidence" value="ECO:0007669"/>
    <property type="project" value="InterPro"/>
</dbReference>
<dbReference type="SUPFAM" id="SSF56770">
    <property type="entry name" value="HydA/Nqo6-like"/>
    <property type="match status" value="1"/>
</dbReference>
<dbReference type="InterPro" id="IPR051349">
    <property type="entry name" value="Hydrogenase_assoc-protein"/>
</dbReference>
<dbReference type="PANTHER" id="PTHR42845:SF3">
    <property type="entry name" value="CYTOSOLIC NIFE-HYDROGENASE, DELTA SUBUNIT"/>
    <property type="match status" value="1"/>
</dbReference>
<dbReference type="InterPro" id="IPR006137">
    <property type="entry name" value="NADH_UbQ_OxRdtase-like_20kDa"/>
</dbReference>
<keyword evidence="4" id="KW-1185">Reference proteome</keyword>
<dbReference type="InterPro" id="IPR037024">
    <property type="entry name" value="NiFe_Hase_small_N_sf"/>
</dbReference>
<evidence type="ECO:0000313" key="4">
    <source>
        <dbReference type="Proteomes" id="UP000070589"/>
    </source>
</evidence>
<evidence type="ECO:0000313" key="3">
    <source>
        <dbReference type="EMBL" id="KXA89899.1"/>
    </source>
</evidence>
<protein>
    <recommendedName>
        <fullName evidence="2">NADH:ubiquinone oxidoreductase-like 20kDa subunit domain-containing protein</fullName>
    </recommendedName>
</protein>
<gene>
    <name evidence="3" type="ORF">AKJ62_02155</name>
</gene>
<dbReference type="Pfam" id="PF01058">
    <property type="entry name" value="Oxidored_q6"/>
    <property type="match status" value="1"/>
</dbReference>
<dbReference type="EMBL" id="LHXL01000019">
    <property type="protein sequence ID" value="KXA89899.1"/>
    <property type="molecule type" value="Genomic_DNA"/>
</dbReference>
<name>A0A133U6S8_9EURY</name>
<proteinExistence type="predicted"/>
<dbReference type="Proteomes" id="UP000070589">
    <property type="component" value="Unassembled WGS sequence"/>
</dbReference>
<feature type="domain" description="NADH:ubiquinone oxidoreductase-like 20kDa subunit" evidence="2">
    <location>
        <begin position="19"/>
        <end position="155"/>
    </location>
</feature>
<evidence type="ECO:0000259" key="2">
    <source>
        <dbReference type="Pfam" id="PF01058"/>
    </source>
</evidence>
<sequence>MELNIDGKPKISFFDLTGCNGCLYTVLNHPLLLQLVDSINVREFRLASNVKKEDACDLAIVEGYVAIQEEVETVKEIREKAEKVVALGSCSSYGSIHSIQNFIDVKEAKNKIYPDAPDFIETPKKAVSIDDYIKVDLKVPGCPPNADEAVELIADLVSGKRSPELAQWPVCVDCKMRENICVFIHGIPCLGPVTRGGCGAPCPASYTCDGCRGPLDNPNLESELEYLSKYLDREEIIRFFKRYASCSEDFRKVIEGEVNVRGS</sequence>
<keyword evidence="1" id="KW-0560">Oxidoreductase</keyword>
<accession>A0A133U6S8</accession>
<dbReference type="Gene3D" id="3.40.50.700">
    <property type="entry name" value="NADH:ubiquinone oxidoreductase-like, 20kDa subunit"/>
    <property type="match status" value="1"/>
</dbReference>